<dbReference type="Proteomes" id="UP001202328">
    <property type="component" value="Unassembled WGS sequence"/>
</dbReference>
<feature type="region of interest" description="Disordered" evidence="1">
    <location>
        <begin position="47"/>
        <end position="71"/>
    </location>
</feature>
<name>A0AAD4TBK2_9MAGN</name>
<dbReference type="EMBL" id="JAJJMB010002020">
    <property type="protein sequence ID" value="KAI3953788.1"/>
    <property type="molecule type" value="Genomic_DNA"/>
</dbReference>
<evidence type="ECO:0000256" key="1">
    <source>
        <dbReference type="SAM" id="MobiDB-lite"/>
    </source>
</evidence>
<gene>
    <name evidence="2" type="ORF">MKW98_017612</name>
</gene>
<evidence type="ECO:0000313" key="3">
    <source>
        <dbReference type="Proteomes" id="UP001202328"/>
    </source>
</evidence>
<protein>
    <submittedName>
        <fullName evidence="2">Uncharacterized protein</fullName>
    </submittedName>
</protein>
<evidence type="ECO:0000313" key="2">
    <source>
        <dbReference type="EMBL" id="KAI3953788.1"/>
    </source>
</evidence>
<comment type="caution">
    <text evidence="2">The sequence shown here is derived from an EMBL/GenBank/DDBJ whole genome shotgun (WGS) entry which is preliminary data.</text>
</comment>
<reference evidence="2" key="1">
    <citation type="submission" date="2022-04" db="EMBL/GenBank/DDBJ databases">
        <title>A functionally conserved STORR gene fusion in Papaver species that diverged 16.8 million years ago.</title>
        <authorList>
            <person name="Catania T."/>
        </authorList>
    </citation>
    <scope>NUCLEOTIDE SEQUENCE</scope>
    <source>
        <strain evidence="2">S-188037</strain>
    </source>
</reference>
<keyword evidence="3" id="KW-1185">Reference proteome</keyword>
<organism evidence="2 3">
    <name type="scientific">Papaver atlanticum</name>
    <dbReference type="NCBI Taxonomy" id="357466"/>
    <lineage>
        <taxon>Eukaryota</taxon>
        <taxon>Viridiplantae</taxon>
        <taxon>Streptophyta</taxon>
        <taxon>Embryophyta</taxon>
        <taxon>Tracheophyta</taxon>
        <taxon>Spermatophyta</taxon>
        <taxon>Magnoliopsida</taxon>
        <taxon>Ranunculales</taxon>
        <taxon>Papaveraceae</taxon>
        <taxon>Papaveroideae</taxon>
        <taxon>Papaver</taxon>
    </lineage>
</organism>
<dbReference type="AlphaFoldDB" id="A0AAD4TBK2"/>
<feature type="compositionally biased region" description="Basic and acidic residues" evidence="1">
    <location>
        <begin position="58"/>
        <end position="68"/>
    </location>
</feature>
<feature type="non-terminal residue" evidence="2">
    <location>
        <position position="129"/>
    </location>
</feature>
<accession>A0AAD4TBK2</accession>
<proteinExistence type="predicted"/>
<sequence>GYYSREFVSEGIRSIDFLNLKKNMAQLSPYEMAAGYMKKYEAVMNHSRKLPKGSPNLKKSEERQRNQNDETQECLMVDEVAKDLGIHIVEDGKGEKGINPSFDFTNFMSAYVSTEPMFVKLDKYDALLC</sequence>